<dbReference type="Proteomes" id="UP000799776">
    <property type="component" value="Unassembled WGS sequence"/>
</dbReference>
<evidence type="ECO:0000256" key="1">
    <source>
        <dbReference type="SAM" id="MobiDB-lite"/>
    </source>
</evidence>
<dbReference type="AlphaFoldDB" id="A0A9P4LYI1"/>
<evidence type="ECO:0000313" key="2">
    <source>
        <dbReference type="EMBL" id="KAF2085978.1"/>
    </source>
</evidence>
<sequence>MAPKMASLQGSKTSSESAEFTDDGEFSVNADDTADCESLETEILTYCNSVHPGKSLSVQYHSYLYGEKNAKSERVIRCESQVVHYKDPDIVCLYEACSDFNEPDFLEREDLIWTAVLRELRAIVRIALAEKNDGSPPNARLPQVVPIRSSGPSFAPDADDMARNSCEIFKREILTYMGLSYPGLEVEFVFPTTFCAGTNSHLECYGQILCKNTLQGSKNGSSRFQLFESHAQIDKECYLSSTHWCHAALLRDLRQQVKRMMEKKFGAGYPDKLVSEALGGSMLPRGGYRADATSK</sequence>
<organism evidence="2 3">
    <name type="scientific">Saccharata proteae CBS 121410</name>
    <dbReference type="NCBI Taxonomy" id="1314787"/>
    <lineage>
        <taxon>Eukaryota</taxon>
        <taxon>Fungi</taxon>
        <taxon>Dikarya</taxon>
        <taxon>Ascomycota</taxon>
        <taxon>Pezizomycotina</taxon>
        <taxon>Dothideomycetes</taxon>
        <taxon>Dothideomycetes incertae sedis</taxon>
        <taxon>Botryosphaeriales</taxon>
        <taxon>Saccharataceae</taxon>
        <taxon>Saccharata</taxon>
    </lineage>
</organism>
<evidence type="ECO:0000313" key="3">
    <source>
        <dbReference type="Proteomes" id="UP000799776"/>
    </source>
</evidence>
<reference evidence="2" key="1">
    <citation type="journal article" date="2020" name="Stud. Mycol.">
        <title>101 Dothideomycetes genomes: a test case for predicting lifestyles and emergence of pathogens.</title>
        <authorList>
            <person name="Haridas S."/>
            <person name="Albert R."/>
            <person name="Binder M."/>
            <person name="Bloem J."/>
            <person name="Labutti K."/>
            <person name="Salamov A."/>
            <person name="Andreopoulos B."/>
            <person name="Baker S."/>
            <person name="Barry K."/>
            <person name="Bills G."/>
            <person name="Bluhm B."/>
            <person name="Cannon C."/>
            <person name="Castanera R."/>
            <person name="Culley D."/>
            <person name="Daum C."/>
            <person name="Ezra D."/>
            <person name="Gonzalez J."/>
            <person name="Henrissat B."/>
            <person name="Kuo A."/>
            <person name="Liang C."/>
            <person name="Lipzen A."/>
            <person name="Lutzoni F."/>
            <person name="Magnuson J."/>
            <person name="Mondo S."/>
            <person name="Nolan M."/>
            <person name="Ohm R."/>
            <person name="Pangilinan J."/>
            <person name="Park H.-J."/>
            <person name="Ramirez L."/>
            <person name="Alfaro M."/>
            <person name="Sun H."/>
            <person name="Tritt A."/>
            <person name="Yoshinaga Y."/>
            <person name="Zwiers L.-H."/>
            <person name="Turgeon B."/>
            <person name="Goodwin S."/>
            <person name="Spatafora J."/>
            <person name="Crous P."/>
            <person name="Grigoriev I."/>
        </authorList>
    </citation>
    <scope>NUCLEOTIDE SEQUENCE</scope>
    <source>
        <strain evidence="2">CBS 121410</strain>
    </source>
</reference>
<proteinExistence type="predicted"/>
<accession>A0A9P4LYI1</accession>
<keyword evidence="3" id="KW-1185">Reference proteome</keyword>
<dbReference type="EMBL" id="ML978727">
    <property type="protein sequence ID" value="KAF2085978.1"/>
    <property type="molecule type" value="Genomic_DNA"/>
</dbReference>
<name>A0A9P4LYI1_9PEZI</name>
<protein>
    <submittedName>
        <fullName evidence="2">Uncharacterized protein</fullName>
    </submittedName>
</protein>
<gene>
    <name evidence="2" type="ORF">K490DRAFT_67264</name>
</gene>
<feature type="region of interest" description="Disordered" evidence="1">
    <location>
        <begin position="1"/>
        <end position="26"/>
    </location>
</feature>
<feature type="compositionally biased region" description="Polar residues" evidence="1">
    <location>
        <begin position="8"/>
        <end position="18"/>
    </location>
</feature>
<comment type="caution">
    <text evidence="2">The sequence shown here is derived from an EMBL/GenBank/DDBJ whole genome shotgun (WGS) entry which is preliminary data.</text>
</comment>